<dbReference type="PROSITE" id="PS51000">
    <property type="entry name" value="HTH_DEOR_2"/>
    <property type="match status" value="1"/>
</dbReference>
<keyword evidence="2" id="KW-0804">Transcription</keyword>
<dbReference type="Gene3D" id="1.10.10.10">
    <property type="entry name" value="Winged helix-like DNA-binding domain superfamily/Winged helix DNA-binding domain"/>
    <property type="match status" value="1"/>
</dbReference>
<dbReference type="STRING" id="1844972.A7K91_08765"/>
<dbReference type="SUPFAM" id="SSF46785">
    <property type="entry name" value="Winged helix' DNA-binding domain"/>
    <property type="match status" value="1"/>
</dbReference>
<dbReference type="SMART" id="SM00420">
    <property type="entry name" value="HTH_DEOR"/>
    <property type="match status" value="1"/>
</dbReference>
<keyword evidence="1" id="KW-0805">Transcription regulation</keyword>
<evidence type="ECO:0000256" key="2">
    <source>
        <dbReference type="ARBA" id="ARBA00023163"/>
    </source>
</evidence>
<proteinExistence type="predicted"/>
<dbReference type="PANTHER" id="PTHR34580">
    <property type="match status" value="1"/>
</dbReference>
<dbReference type="InterPro" id="IPR001034">
    <property type="entry name" value="DeoR_HTH"/>
</dbReference>
<name>A0A1A5YQX7_9BACL</name>
<dbReference type="Proteomes" id="UP000092024">
    <property type="component" value="Unassembled WGS sequence"/>
</dbReference>
<organism evidence="4 5">
    <name type="scientific">Paenibacillus oryzae</name>
    <dbReference type="NCBI Taxonomy" id="1844972"/>
    <lineage>
        <taxon>Bacteria</taxon>
        <taxon>Bacillati</taxon>
        <taxon>Bacillota</taxon>
        <taxon>Bacilli</taxon>
        <taxon>Bacillales</taxon>
        <taxon>Paenibacillaceae</taxon>
        <taxon>Paenibacillus</taxon>
    </lineage>
</organism>
<dbReference type="GO" id="GO:0003700">
    <property type="term" value="F:DNA-binding transcription factor activity"/>
    <property type="evidence" value="ECO:0007669"/>
    <property type="project" value="InterPro"/>
</dbReference>
<dbReference type="InterPro" id="IPR051534">
    <property type="entry name" value="CBASS_pafABC_assoc_protein"/>
</dbReference>
<sequence length="317" mass="36737">MNKAQRLIQLIMLVNERKTFTIQELADECGVSRRTMIRDLMGLSELGVPLYSQPGPGGGYRVLRDKVLPPILFTEHEATALFLAGQSLMNYRQLPFDNEVNSALHKFYHYLPKELKQKIDYMQQKIVFWVPPHQLELPHLKGLLDAALEPHPVQIIYEASQRKERIIHPIGLYTMNGLWYCQAYCELAQDHRVFRVDRVQELVDLPQKDDVETTKLTENENIRPWIMRMDETDTLKLEVHLTAEGVRRCQSELWLSSSIQTFEDGSGLIRRSISPSYQSWAVHFFLGLGAEANVCQPAGLRSLIQEKLQQMLKFYQN</sequence>
<gene>
    <name evidence="4" type="ORF">A7K91_08765</name>
</gene>
<dbReference type="InterPro" id="IPR013196">
    <property type="entry name" value="HTH_11"/>
</dbReference>
<dbReference type="InterPro" id="IPR026881">
    <property type="entry name" value="WYL_dom"/>
</dbReference>
<dbReference type="Pfam" id="PF25583">
    <property type="entry name" value="WCX"/>
    <property type="match status" value="1"/>
</dbReference>
<dbReference type="PIRSF" id="PIRSF016838">
    <property type="entry name" value="PafC"/>
    <property type="match status" value="1"/>
</dbReference>
<evidence type="ECO:0000313" key="4">
    <source>
        <dbReference type="EMBL" id="OBR67810.1"/>
    </source>
</evidence>
<dbReference type="Pfam" id="PF08279">
    <property type="entry name" value="HTH_11"/>
    <property type="match status" value="1"/>
</dbReference>
<reference evidence="4 5" key="1">
    <citation type="submission" date="2016-05" db="EMBL/GenBank/DDBJ databases">
        <title>Paenibacillus oryzae. sp. nov., isolated from the rice root.</title>
        <authorList>
            <person name="Zhang J."/>
            <person name="Zhang X."/>
        </authorList>
    </citation>
    <scope>NUCLEOTIDE SEQUENCE [LARGE SCALE GENOMIC DNA]</scope>
    <source>
        <strain evidence="4 5">1DrF-4</strain>
    </source>
</reference>
<feature type="domain" description="HTH deoR-type" evidence="3">
    <location>
        <begin position="3"/>
        <end position="58"/>
    </location>
</feature>
<dbReference type="PANTHER" id="PTHR34580:SF9">
    <property type="entry name" value="SLL5097 PROTEIN"/>
    <property type="match status" value="1"/>
</dbReference>
<dbReference type="EMBL" id="LYPA01000031">
    <property type="protein sequence ID" value="OBR67810.1"/>
    <property type="molecule type" value="Genomic_DNA"/>
</dbReference>
<dbReference type="PROSITE" id="PS52050">
    <property type="entry name" value="WYL"/>
    <property type="match status" value="1"/>
</dbReference>
<protein>
    <recommendedName>
        <fullName evidence="3">HTH deoR-type domain-containing protein</fullName>
    </recommendedName>
</protein>
<dbReference type="RefSeq" id="WP_068680199.1">
    <property type="nucleotide sequence ID" value="NZ_LYPA01000031.1"/>
</dbReference>
<dbReference type="InterPro" id="IPR036390">
    <property type="entry name" value="WH_DNA-bd_sf"/>
</dbReference>
<dbReference type="OrthoDB" id="9815009at2"/>
<evidence type="ECO:0000259" key="3">
    <source>
        <dbReference type="PROSITE" id="PS51000"/>
    </source>
</evidence>
<comment type="caution">
    <text evidence="4">The sequence shown here is derived from an EMBL/GenBank/DDBJ whole genome shotgun (WGS) entry which is preliminary data.</text>
</comment>
<dbReference type="InterPro" id="IPR036388">
    <property type="entry name" value="WH-like_DNA-bd_sf"/>
</dbReference>
<dbReference type="Pfam" id="PF13280">
    <property type="entry name" value="WYL"/>
    <property type="match status" value="1"/>
</dbReference>
<dbReference type="InterPro" id="IPR057727">
    <property type="entry name" value="WCX_dom"/>
</dbReference>
<accession>A0A1A5YQX7</accession>
<dbReference type="InterPro" id="IPR028349">
    <property type="entry name" value="PafC-like"/>
</dbReference>
<evidence type="ECO:0000256" key="1">
    <source>
        <dbReference type="ARBA" id="ARBA00023015"/>
    </source>
</evidence>
<dbReference type="AlphaFoldDB" id="A0A1A5YQX7"/>
<evidence type="ECO:0000313" key="5">
    <source>
        <dbReference type="Proteomes" id="UP000092024"/>
    </source>
</evidence>
<keyword evidence="5" id="KW-1185">Reference proteome</keyword>